<dbReference type="InterPro" id="IPR032466">
    <property type="entry name" value="Metal_Hydrolase"/>
</dbReference>
<accession>X7F5X9</accession>
<dbReference type="SUPFAM" id="SSF51556">
    <property type="entry name" value="Metallo-dependent hydrolases"/>
    <property type="match status" value="1"/>
</dbReference>
<sequence>MTARSVVAADTVLTGGTVWCGLGLPTAEAVALFAGRVLATGTADEIAALVGPETRVVDLKGRLATPGLNDAHMHLLPYGTAMAEVDLRPRVAPRLSDVLEAVRARAETLPPGEWVIGRGYDHFRLDVGRHPLREELDEAAPDHPVYIVRTDGHLAVANSRALALAGIDEDTVPPKGGSIEKQNGRLTGLLAETAREPVMAVLPDAQVGDLVDAIERAGRDCLSRGITSVMEAAVGIRDGWTEMLAYQQAHRTGRLPLRVYAVLMGDKGRSIMAEARAAGMVSGGGDDRLRIGPVKIFTDGSAGGRTAAMTKPYLGGDDADRGLLCLDAEELRDMVAEGHRDGYRFAIHAIGDAAIDQVLDAYEAALDAVPDATRRHRIEHCGWLRPDQMARMADRHILPAPQPAFLYHFGDLYLTLLDRERVEASHPMRTWIEAGLHPSASTDCPVVDIDPMANLYTMVTRRTESGTVLGPDQCLSMEEALDAYTRASAYASHEEDIKGRLVPGQLADIAVFDTDLLSCAPEDILTARCDLTILGGVVAFAREDAAR</sequence>
<protein>
    <submittedName>
        <fullName evidence="2">Amidohydrolase</fullName>
    </submittedName>
</protein>
<dbReference type="RefSeq" id="WP_043773609.1">
    <property type="nucleotide sequence ID" value="NZ_JAME01000032.1"/>
</dbReference>
<evidence type="ECO:0000259" key="1">
    <source>
        <dbReference type="Pfam" id="PF07969"/>
    </source>
</evidence>
<keyword evidence="2" id="KW-0378">Hydrolase</keyword>
<feature type="domain" description="Amidohydrolase 3" evidence="1">
    <location>
        <begin position="55"/>
        <end position="539"/>
    </location>
</feature>
<dbReference type="Gene3D" id="2.30.40.10">
    <property type="entry name" value="Urease, subunit C, domain 1"/>
    <property type="match status" value="1"/>
</dbReference>
<dbReference type="PANTHER" id="PTHR22642">
    <property type="entry name" value="IMIDAZOLONEPROPIONASE"/>
    <property type="match status" value="1"/>
</dbReference>
<gene>
    <name evidence="2" type="ORF">RISW2_13635</name>
</gene>
<dbReference type="Gene3D" id="3.20.20.140">
    <property type="entry name" value="Metal-dependent hydrolases"/>
    <property type="match status" value="1"/>
</dbReference>
<dbReference type="eggNOG" id="COG1574">
    <property type="taxonomic scope" value="Bacteria"/>
</dbReference>
<dbReference type="OrthoDB" id="9811399at2"/>
<dbReference type="STRING" id="1449351.RISW2_13635"/>
<evidence type="ECO:0000313" key="2">
    <source>
        <dbReference type="EMBL" id="ETX27464.1"/>
    </source>
</evidence>
<evidence type="ECO:0000313" key="3">
    <source>
        <dbReference type="Proteomes" id="UP000023430"/>
    </source>
</evidence>
<name>X7F5X9_9RHOB</name>
<dbReference type="InterPro" id="IPR011059">
    <property type="entry name" value="Metal-dep_hydrolase_composite"/>
</dbReference>
<keyword evidence="3" id="KW-1185">Reference proteome</keyword>
<dbReference type="Proteomes" id="UP000023430">
    <property type="component" value="Unassembled WGS sequence"/>
</dbReference>
<dbReference type="Gene3D" id="3.10.310.70">
    <property type="match status" value="1"/>
</dbReference>
<dbReference type="SUPFAM" id="SSF51338">
    <property type="entry name" value="Composite domain of metallo-dependent hydrolases"/>
    <property type="match status" value="1"/>
</dbReference>
<dbReference type="Pfam" id="PF07969">
    <property type="entry name" value="Amidohydro_3"/>
    <property type="match status" value="1"/>
</dbReference>
<dbReference type="PATRIC" id="fig|1449351.3.peg.3598"/>
<organism evidence="2 3">
    <name type="scientific">Roseivivax isoporae LMG 25204</name>
    <dbReference type="NCBI Taxonomy" id="1449351"/>
    <lineage>
        <taxon>Bacteria</taxon>
        <taxon>Pseudomonadati</taxon>
        <taxon>Pseudomonadota</taxon>
        <taxon>Alphaproteobacteria</taxon>
        <taxon>Rhodobacterales</taxon>
        <taxon>Roseobacteraceae</taxon>
        <taxon>Roseivivax</taxon>
    </lineage>
</organism>
<comment type="caution">
    <text evidence="2">The sequence shown here is derived from an EMBL/GenBank/DDBJ whole genome shotgun (WGS) entry which is preliminary data.</text>
</comment>
<dbReference type="InterPro" id="IPR033932">
    <property type="entry name" value="YtcJ-like"/>
</dbReference>
<dbReference type="GO" id="GO:0016810">
    <property type="term" value="F:hydrolase activity, acting on carbon-nitrogen (but not peptide) bonds"/>
    <property type="evidence" value="ECO:0007669"/>
    <property type="project" value="InterPro"/>
</dbReference>
<dbReference type="InterPro" id="IPR013108">
    <property type="entry name" value="Amidohydro_3"/>
</dbReference>
<dbReference type="CDD" id="cd01300">
    <property type="entry name" value="YtcJ_like"/>
    <property type="match status" value="1"/>
</dbReference>
<dbReference type="EMBL" id="JAME01000032">
    <property type="protein sequence ID" value="ETX27464.1"/>
    <property type="molecule type" value="Genomic_DNA"/>
</dbReference>
<dbReference type="AlphaFoldDB" id="X7F5X9"/>
<proteinExistence type="predicted"/>
<reference evidence="2 3" key="1">
    <citation type="submission" date="2014-01" db="EMBL/GenBank/DDBJ databases">
        <title>Roseivivax isoporae LMG 25204 Genome Sequencing.</title>
        <authorList>
            <person name="Lai Q."/>
            <person name="Li G."/>
            <person name="Shao Z."/>
        </authorList>
    </citation>
    <scope>NUCLEOTIDE SEQUENCE [LARGE SCALE GENOMIC DNA]</scope>
    <source>
        <strain evidence="2 3">LMG 25204</strain>
    </source>
</reference>
<dbReference type="PANTHER" id="PTHR22642:SF2">
    <property type="entry name" value="PROTEIN LONG AFTER FAR-RED 3"/>
    <property type="match status" value="1"/>
</dbReference>